<dbReference type="Gene3D" id="3.30.559.30">
    <property type="entry name" value="Nonribosomal peptide synthetase, condensation domain"/>
    <property type="match status" value="1"/>
</dbReference>
<accession>A0ABD3WAY1</accession>
<dbReference type="InterPro" id="IPR057326">
    <property type="entry name" value="KR_dom"/>
</dbReference>
<name>A0ABD3WAY1_SINWO</name>
<evidence type="ECO:0000313" key="8">
    <source>
        <dbReference type="EMBL" id="KAL3871067.1"/>
    </source>
</evidence>
<dbReference type="PROSITE" id="PS52019">
    <property type="entry name" value="PKS_MFAS_DH"/>
    <property type="match status" value="1"/>
</dbReference>
<dbReference type="GO" id="GO:0044550">
    <property type="term" value="P:secondary metabolite biosynthetic process"/>
    <property type="evidence" value="ECO:0007669"/>
    <property type="project" value="UniProtKB-ARBA"/>
</dbReference>
<dbReference type="InterPro" id="IPR023213">
    <property type="entry name" value="CAT-like_dom_sf"/>
</dbReference>
<dbReference type="SMART" id="SM00822">
    <property type="entry name" value="PKS_KR"/>
    <property type="match status" value="1"/>
</dbReference>
<dbReference type="InterPro" id="IPR014043">
    <property type="entry name" value="Acyl_transferase_dom"/>
</dbReference>
<feature type="active site" description="Proton donor; for dehydratase activity" evidence="4">
    <location>
        <position position="1094"/>
    </location>
</feature>
<dbReference type="Proteomes" id="UP001634394">
    <property type="component" value="Unassembled WGS sequence"/>
</dbReference>
<dbReference type="PROSITE" id="PS00606">
    <property type="entry name" value="KS3_1"/>
    <property type="match status" value="1"/>
</dbReference>
<keyword evidence="3" id="KW-0808">Transferase</keyword>
<feature type="domain" description="PKS/mFAS DH" evidence="7">
    <location>
        <begin position="896"/>
        <end position="1171"/>
    </location>
</feature>
<dbReference type="Pfam" id="PF00550">
    <property type="entry name" value="PP-binding"/>
    <property type="match status" value="1"/>
</dbReference>
<dbReference type="InterPro" id="IPR050091">
    <property type="entry name" value="PKS_NRPS_Biosynth_Enz"/>
</dbReference>
<evidence type="ECO:0000256" key="3">
    <source>
        <dbReference type="ARBA" id="ARBA00022679"/>
    </source>
</evidence>
<dbReference type="GO" id="GO:0016740">
    <property type="term" value="F:transferase activity"/>
    <property type="evidence" value="ECO:0007669"/>
    <property type="project" value="UniProtKB-KW"/>
</dbReference>
<dbReference type="Pfam" id="PF00668">
    <property type="entry name" value="Condensation"/>
    <property type="match status" value="1"/>
</dbReference>
<dbReference type="Gene3D" id="3.40.50.720">
    <property type="entry name" value="NAD(P)-binding Rossmann-like Domain"/>
    <property type="match status" value="1"/>
</dbReference>
<protein>
    <recommendedName>
        <fullName evidence="10">Polyketide synthase</fullName>
    </recommendedName>
</protein>
<dbReference type="Pfam" id="PF21089">
    <property type="entry name" value="PKS_DH_N"/>
    <property type="match status" value="1"/>
</dbReference>
<dbReference type="Pfam" id="PF08659">
    <property type="entry name" value="KR"/>
    <property type="match status" value="1"/>
</dbReference>
<proteinExistence type="predicted"/>
<dbReference type="SUPFAM" id="SSF55048">
    <property type="entry name" value="Probable ACP-binding domain of malonyl-CoA ACP transacylase"/>
    <property type="match status" value="1"/>
</dbReference>
<dbReference type="InterPro" id="IPR013968">
    <property type="entry name" value="PKS_KR"/>
</dbReference>
<dbReference type="InterPro" id="IPR016035">
    <property type="entry name" value="Acyl_Trfase/lysoPLipase"/>
</dbReference>
<dbReference type="SMART" id="SM00827">
    <property type="entry name" value="PKS_AT"/>
    <property type="match status" value="1"/>
</dbReference>
<dbReference type="Pfam" id="PF02801">
    <property type="entry name" value="Ketoacyl-synt_C"/>
    <property type="match status" value="1"/>
</dbReference>
<feature type="domain" description="Ketosynthase family 3 (KS3)" evidence="6">
    <location>
        <begin position="4"/>
        <end position="441"/>
    </location>
</feature>
<dbReference type="InterPro" id="IPR032821">
    <property type="entry name" value="PKS_assoc"/>
</dbReference>
<dbReference type="PROSITE" id="PS52004">
    <property type="entry name" value="KS3_2"/>
    <property type="match status" value="1"/>
</dbReference>
<dbReference type="InterPro" id="IPR049900">
    <property type="entry name" value="PKS_mFAS_DH"/>
</dbReference>
<dbReference type="InterPro" id="IPR049551">
    <property type="entry name" value="PKS_DH_C"/>
</dbReference>
<dbReference type="CDD" id="cd00833">
    <property type="entry name" value="PKS"/>
    <property type="match status" value="1"/>
</dbReference>
<dbReference type="SMART" id="SM00823">
    <property type="entry name" value="PKS_PP"/>
    <property type="match status" value="1"/>
</dbReference>
<dbReference type="InterPro" id="IPR016039">
    <property type="entry name" value="Thiolase-like"/>
</dbReference>
<dbReference type="Pfam" id="PF00698">
    <property type="entry name" value="Acyl_transf_1"/>
    <property type="match status" value="1"/>
</dbReference>
<dbReference type="Pfam" id="PF16197">
    <property type="entry name" value="KAsynt_C_assoc"/>
    <property type="match status" value="1"/>
</dbReference>
<evidence type="ECO:0000256" key="1">
    <source>
        <dbReference type="ARBA" id="ARBA00022450"/>
    </source>
</evidence>
<reference evidence="8 9" key="1">
    <citation type="submission" date="2024-11" db="EMBL/GenBank/DDBJ databases">
        <title>Chromosome-level genome assembly of the freshwater bivalve Anodonta woodiana.</title>
        <authorList>
            <person name="Chen X."/>
        </authorList>
    </citation>
    <scope>NUCLEOTIDE SEQUENCE [LARGE SCALE GENOMIC DNA]</scope>
    <source>
        <strain evidence="8">MN2024</strain>
        <tissue evidence="8">Gills</tissue>
    </source>
</reference>
<dbReference type="PROSITE" id="PS50075">
    <property type="entry name" value="CARRIER"/>
    <property type="match status" value="1"/>
</dbReference>
<feature type="domain" description="Carrier" evidence="5">
    <location>
        <begin position="2049"/>
        <end position="2128"/>
    </location>
</feature>
<dbReference type="InterPro" id="IPR014030">
    <property type="entry name" value="Ketoacyl_synth_N"/>
</dbReference>
<dbReference type="Gene3D" id="3.40.47.10">
    <property type="match status" value="1"/>
</dbReference>
<dbReference type="InterPro" id="IPR049552">
    <property type="entry name" value="PKS_DH_N"/>
</dbReference>
<dbReference type="InterPro" id="IPR014031">
    <property type="entry name" value="Ketoacyl_synth_C"/>
</dbReference>
<dbReference type="Gene3D" id="1.10.1200.10">
    <property type="entry name" value="ACP-like"/>
    <property type="match status" value="1"/>
</dbReference>
<dbReference type="Gene3D" id="3.30.559.10">
    <property type="entry name" value="Chloramphenicol acetyltransferase-like domain"/>
    <property type="match status" value="1"/>
</dbReference>
<comment type="caution">
    <text evidence="8">The sequence shown here is derived from an EMBL/GenBank/DDBJ whole genome shotgun (WGS) entry which is preliminary data.</text>
</comment>
<keyword evidence="9" id="KW-1185">Reference proteome</keyword>
<dbReference type="InterPro" id="IPR001242">
    <property type="entry name" value="Condensation_dom"/>
</dbReference>
<dbReference type="SUPFAM" id="SSF47336">
    <property type="entry name" value="ACP-like"/>
    <property type="match status" value="1"/>
</dbReference>
<evidence type="ECO:0000259" key="5">
    <source>
        <dbReference type="PROSITE" id="PS50075"/>
    </source>
</evidence>
<feature type="region of interest" description="N-terminal hotdog fold" evidence="4">
    <location>
        <begin position="896"/>
        <end position="1022"/>
    </location>
</feature>
<dbReference type="InterPro" id="IPR020806">
    <property type="entry name" value="PKS_PP-bd"/>
</dbReference>
<sequence>METEDAIAIVGIGGMFPGAKDVDEFWRLLKDGENHVKEIPKHRWNNDAYYDPDPNASGKLYITRAGLMERHDEWDNRLFGISDAESERIDLQQRYTLECVHMALEDGGITRKEMNGSNTGVYMGCMNDDYKMALYDDFKAGKTNERERDANYTVTGMHSSIISARVSYVYNLLGPSMTIDTACSSSLVAIHLGIQSLRSGEIQMAVCGGVTSILYPETFIALCKARMMSARGQCHAFSDMADGYARGEGCGIVILQKLDTALKKNRKIWAIITTGCNQDGSTMHPITAPSGPQQVELLRTVYEGQNIDKAKIQYIEAHGTGTPIGDPIEANALGTFFTGDKKVRTNIPMGSVKSNIGHLEASAGVAGIIKVLLMMKNGLIVRSLHIDLEKKNFNPKINFDQYDIRVPLKNEIWQPDEKGQRVACVNSFGFGGTNSHCVIQQIHVSNSDVKENINDIGPHLICVSGADRVSLRGCLENMRSFFAEKGNCNLADVAYTSTCRRDHFQYRASVLAFTKDDVITGCDTVLNVIETMKPPSAQKIRLIFVFCGVGTTWNGMCREMMLTEPTFREAVRAVDILLTPLTKWSIFETLETSADLNDPFKGHLAIFTCQIGLLHLWRSWGIEPNAVVGQSVGEVAAAYASGAICLADAVRIIYHRSRILANTIGGKMMVVSNLNVNIVEDMCVEEEGNVNIAVYSSPNACTLSGDDDAVERIKVRIKDEFKSANVFIKVLDVKCAYHSQHVDRCQNEIEESLAGLRENIPKIEHYSTVLGKQIVDERLSTPTYWARNVRHPVRFSQAIEQSSREDCLNAFVEIGPKPVLHAHIKNIIPSADKLCLSSMKENTERRALLSSLGSLYENGVDLEWDLVIPKRSIVTDVPKYYFNRVKGFFEPESTQLRREGTITTGAHPFISQATGKWNFKIHIDPVSTPFVYDHMLQDTVLVPGATYAESAFFIGTQIFKTTPDNIEISLEFKNPVSPSHGKRQELSISLKEENDGNMQFFVRKNDTLVVASGTIGKRTLPRRAPIDIQSIRDRCTHECDVYESLEKFGLTYGDTLTLNVRTWRNNNECLSEIIVPESVSADFQRTILHPSVLDAMFQMIGVISTGNTNEKRLPKAVRKIVYNQFLQQKMYAYTKVHTDGHYNALLTSFDGHVVTEYQHLHTQKISDGKTDDTDLAFWQSWQQLPFDRVMDASKDDQKKLFLALTSNNKVMDDIESLPVNGNLKVIHISARKVDTNFFLDVFESESSNDLGGVIFIPGRRLESSNEDSEVVLETLKVSFKQLADLITIMNDRQENVPLFIVTEGTQAITSSLTSEYNIYGAEMWGLARSAKKEGMLSKKKGFLQNITLIDINPTIKSGKIQLGCLISAVASGNVPLEFSEELAIEAGILYYNTFSRFNGHKFSLQPRVTELDSERIALVKSSRPDKIYHPFLIETDDKGDNPLQANGGETHDEFVMVHLNEICLHDHTIYSLTEEQDTDSSDLWSKEEQREYQIVSLEAIGYETRSNVAKDKSAQGKKLVVCYPLIAGTQVKVPRYATCPIERLRGYRPGLITIATVLWELAKQLKKNVHVLSIIDEQSSHLRGIVDSLFTFCKRTVTILTPTESNTSVTLRSTAIVYLTAMRTTHECIHRYFENGNVCQLLTLRQFLSIPLQRQIQRKYGDLEIVILGTENIFSPCHLKDSLPTIFSWIKMSDEIITQHIHLQTPHVFDDRSFIITQQPLGFGKPGNSQRSGVGSVFPIPTPTLSLQTGVLKMISKYTNETLFSLNGCYIVVGGLTGLGWEIVNLLAEKGAGVVAIFSRRGPDSSQSKMISDVRIKHACKIVNVQVDITDATSLKSAMRSIEVQFSKVQIKGIFHGAAALSDSLLIQMSDEQLQVSLSPKVKGTWNLHMCSADLPLDYFVMHSSIVSVLGNKGQTNYAAGNAFMDSLAHYRRSKGLCGQSINWGPLAVGLAKDNAGVEDKMRREGFNILSVPQIRECILHALSTNVPQITYNSFIWPQFTKNLIQGASKSWKTTFESLISPELVVSQASVSATFADLDLKTLRVMSEKERKDVVLGIVHKTAGEVFMIDVETLHADTLFMSLGVDSMAAMSFVNRISDITGYELPILKLLSDETTMSDLADDIISGFISVVESGLVSGGDTSYHKVDVTYIQEVILKDYEQRPGDHTFLILVDFDVAPRIPTKQLRKLLELLYQRHPQMRTVFHRTADGKYEPFVASVENIGPDSLIGFDNDMELSTVPDQRDPRMNYHIDITHEVPVKFIRLCNNNQIVLRLVAHKVVFDLNSFGIIKMDMAYLGAQLWQNKDIEQISQFPNIQSTLKRSLKPKLNELHQFWLKYMAGALQPITLGDGTYKPINSIYDRYYSTTLPSRLQDSIFNFTQKKRITLFQFFASVYQLLLHLLTKRKSIPIITRVDLRIHIPQFRKIISRFINPFPLVAHINPDDSLDSYITRNSDSVAETTEHNIYPYVMIKQAMNVSLLQNIERHGLNMASMTDMDFYEVKDDTQEIKPLSISHISGTYETHFTIRYDRNSKTIDLECTYNEVVVEAKVGNMLSLFMMELIEYITMSPSLHIRDLPELGRTKLLESTISETGFNSRKITTDSNKLTNHQMFSTVPVMSNNQTNAKSEKLSHFNSFNNLNALNGNVLDEVCQAKQAMDQTSVDKGIKTETFNNLSGNGEIEGYKNSSFSTLTGSFLKTTSKGWDHPVIVRIEGTSSNFCLRWRKKSDRHERSLDSNNIQNITLQTINGTYALKFEAKHRSYIFKTPSHSMANRWMQTMKNMITAMSQYGLPTHSF</sequence>
<gene>
    <name evidence="8" type="ORF">ACJMK2_039088</name>
</gene>
<evidence type="ECO:0000256" key="2">
    <source>
        <dbReference type="ARBA" id="ARBA00022553"/>
    </source>
</evidence>
<evidence type="ECO:0000259" key="7">
    <source>
        <dbReference type="PROSITE" id="PS52019"/>
    </source>
</evidence>
<organism evidence="8 9">
    <name type="scientific">Sinanodonta woodiana</name>
    <name type="common">Chinese pond mussel</name>
    <name type="synonym">Anodonta woodiana</name>
    <dbReference type="NCBI Taxonomy" id="1069815"/>
    <lineage>
        <taxon>Eukaryota</taxon>
        <taxon>Metazoa</taxon>
        <taxon>Spiralia</taxon>
        <taxon>Lophotrochozoa</taxon>
        <taxon>Mollusca</taxon>
        <taxon>Bivalvia</taxon>
        <taxon>Autobranchia</taxon>
        <taxon>Heteroconchia</taxon>
        <taxon>Palaeoheterodonta</taxon>
        <taxon>Unionida</taxon>
        <taxon>Unionoidea</taxon>
        <taxon>Unionidae</taxon>
        <taxon>Unioninae</taxon>
        <taxon>Sinanodonta</taxon>
    </lineage>
</organism>
<dbReference type="SMART" id="SM00825">
    <property type="entry name" value="PKS_KS"/>
    <property type="match status" value="1"/>
</dbReference>
<dbReference type="SUPFAM" id="SSF53901">
    <property type="entry name" value="Thiolase-like"/>
    <property type="match status" value="1"/>
</dbReference>
<feature type="active site" description="Proton acceptor; for dehydratase activity" evidence="4">
    <location>
        <position position="934"/>
    </location>
</feature>
<dbReference type="InterPro" id="IPR001227">
    <property type="entry name" value="Ac_transferase_dom_sf"/>
</dbReference>
<dbReference type="InterPro" id="IPR042104">
    <property type="entry name" value="PKS_dehydratase_sf"/>
</dbReference>
<dbReference type="InterPro" id="IPR009081">
    <property type="entry name" value="PP-bd_ACP"/>
</dbReference>
<evidence type="ECO:0000259" key="6">
    <source>
        <dbReference type="PROSITE" id="PS52004"/>
    </source>
</evidence>
<dbReference type="InterPro" id="IPR016036">
    <property type="entry name" value="Malonyl_transacylase_ACP-bd"/>
</dbReference>
<dbReference type="SUPFAM" id="SSF52151">
    <property type="entry name" value="FabD/lysophospholipase-like"/>
    <property type="match status" value="1"/>
</dbReference>
<dbReference type="InterPro" id="IPR020841">
    <property type="entry name" value="PKS_Beta-ketoAc_synthase_dom"/>
</dbReference>
<dbReference type="InterPro" id="IPR036736">
    <property type="entry name" value="ACP-like_sf"/>
</dbReference>
<dbReference type="Pfam" id="PF14765">
    <property type="entry name" value="PS-DH"/>
    <property type="match status" value="1"/>
</dbReference>
<dbReference type="Gene3D" id="3.40.366.10">
    <property type="entry name" value="Malonyl-Coenzyme A Acyl Carrier Protein, domain 2"/>
    <property type="match status" value="1"/>
</dbReference>
<dbReference type="Gene3D" id="3.30.70.3290">
    <property type="match status" value="1"/>
</dbReference>
<dbReference type="InterPro" id="IPR018201">
    <property type="entry name" value="Ketoacyl_synth_AS"/>
</dbReference>
<feature type="region of interest" description="C-terminal hotdog fold" evidence="4">
    <location>
        <begin position="1033"/>
        <end position="1171"/>
    </location>
</feature>
<evidence type="ECO:0000313" key="9">
    <source>
        <dbReference type="Proteomes" id="UP001634394"/>
    </source>
</evidence>
<evidence type="ECO:0000256" key="4">
    <source>
        <dbReference type="PROSITE-ProRule" id="PRU01363"/>
    </source>
</evidence>
<dbReference type="Gene3D" id="3.10.129.110">
    <property type="entry name" value="Polyketide synthase dehydratase"/>
    <property type="match status" value="1"/>
</dbReference>
<evidence type="ECO:0008006" key="10">
    <source>
        <dbReference type="Google" id="ProtNLM"/>
    </source>
</evidence>
<dbReference type="SUPFAM" id="SSF51735">
    <property type="entry name" value="NAD(P)-binding Rossmann-fold domains"/>
    <property type="match status" value="1"/>
</dbReference>
<dbReference type="PANTHER" id="PTHR43775:SF37">
    <property type="entry name" value="SI:DKEY-61P9.11"/>
    <property type="match status" value="1"/>
</dbReference>
<dbReference type="InterPro" id="IPR036291">
    <property type="entry name" value="NAD(P)-bd_dom_sf"/>
</dbReference>
<dbReference type="SUPFAM" id="SSF52777">
    <property type="entry name" value="CoA-dependent acyltransferases"/>
    <property type="match status" value="2"/>
</dbReference>
<dbReference type="PANTHER" id="PTHR43775">
    <property type="entry name" value="FATTY ACID SYNTHASE"/>
    <property type="match status" value="1"/>
</dbReference>
<keyword evidence="1" id="KW-0596">Phosphopantetheine</keyword>
<keyword evidence="2" id="KW-0597">Phosphoprotein</keyword>
<dbReference type="Pfam" id="PF00109">
    <property type="entry name" value="ketoacyl-synt"/>
    <property type="match status" value="1"/>
</dbReference>
<dbReference type="EMBL" id="JBJQND010000007">
    <property type="protein sequence ID" value="KAL3871067.1"/>
    <property type="molecule type" value="Genomic_DNA"/>
</dbReference>